<dbReference type="EMBL" id="JADEXP010000007">
    <property type="protein sequence ID" value="MBE9065403.1"/>
    <property type="molecule type" value="Genomic_DNA"/>
</dbReference>
<dbReference type="InterPro" id="IPR004089">
    <property type="entry name" value="MCPsignal_dom"/>
</dbReference>
<dbReference type="SUPFAM" id="SSF48452">
    <property type="entry name" value="TPR-like"/>
    <property type="match status" value="1"/>
</dbReference>
<evidence type="ECO:0000256" key="3">
    <source>
        <dbReference type="PROSITE-ProRule" id="PRU00284"/>
    </source>
</evidence>
<dbReference type="InterPro" id="IPR003660">
    <property type="entry name" value="HAMP_dom"/>
</dbReference>
<dbReference type="InterPro" id="IPR011990">
    <property type="entry name" value="TPR-like_helical_dom_sf"/>
</dbReference>
<dbReference type="SUPFAM" id="SSF58104">
    <property type="entry name" value="Methyl-accepting chemotaxis protein (MCP) signaling domain"/>
    <property type="match status" value="1"/>
</dbReference>
<dbReference type="Proteomes" id="UP000615026">
    <property type="component" value="Unassembled WGS sequence"/>
</dbReference>
<feature type="domain" description="HAMP" evidence="8">
    <location>
        <begin position="635"/>
        <end position="686"/>
    </location>
</feature>
<dbReference type="SUPFAM" id="SSF158472">
    <property type="entry name" value="HAMP domain-like"/>
    <property type="match status" value="1"/>
</dbReference>
<dbReference type="CDD" id="cd06225">
    <property type="entry name" value="HAMP"/>
    <property type="match status" value="1"/>
</dbReference>
<dbReference type="SMART" id="SM00304">
    <property type="entry name" value="HAMP"/>
    <property type="match status" value="2"/>
</dbReference>
<feature type="coiled-coil region" evidence="4">
    <location>
        <begin position="620"/>
        <end position="647"/>
    </location>
</feature>
<dbReference type="GO" id="GO:0016020">
    <property type="term" value="C:membrane"/>
    <property type="evidence" value="ECO:0007669"/>
    <property type="project" value="InterPro"/>
</dbReference>
<feature type="domain" description="HAMP" evidence="8">
    <location>
        <begin position="569"/>
        <end position="621"/>
    </location>
</feature>
<dbReference type="Gene3D" id="1.10.287.950">
    <property type="entry name" value="Methyl-accepting chemotaxis protein"/>
    <property type="match status" value="1"/>
</dbReference>
<evidence type="ECO:0000313" key="9">
    <source>
        <dbReference type="EMBL" id="MBE9065403.1"/>
    </source>
</evidence>
<name>A0A928X1P7_LEPEC</name>
<feature type="domain" description="Methyl-accepting transducer" evidence="7">
    <location>
        <begin position="691"/>
        <end position="927"/>
    </location>
</feature>
<gene>
    <name evidence="9" type="ORF">IQ260_01915</name>
</gene>
<dbReference type="PANTHER" id="PTHR32089:SF114">
    <property type="entry name" value="METHYL-ACCEPTING CHEMOTAXIS PROTEIN MCPB"/>
    <property type="match status" value="1"/>
</dbReference>
<feature type="transmembrane region" description="Helical" evidence="6">
    <location>
        <begin position="543"/>
        <end position="567"/>
    </location>
</feature>
<dbReference type="Gene3D" id="6.10.340.10">
    <property type="match status" value="1"/>
</dbReference>
<feature type="transmembrane region" description="Helical" evidence="6">
    <location>
        <begin position="504"/>
        <end position="523"/>
    </location>
</feature>
<evidence type="ECO:0000256" key="6">
    <source>
        <dbReference type="SAM" id="Phobius"/>
    </source>
</evidence>
<evidence type="ECO:0000256" key="5">
    <source>
        <dbReference type="SAM" id="MobiDB-lite"/>
    </source>
</evidence>
<dbReference type="AlphaFoldDB" id="A0A928X1P7"/>
<keyword evidence="6" id="KW-0812">Transmembrane</keyword>
<dbReference type="RefSeq" id="WP_193990341.1">
    <property type="nucleotide sequence ID" value="NZ_JADEXP010000007.1"/>
</dbReference>
<evidence type="ECO:0000256" key="1">
    <source>
        <dbReference type="ARBA" id="ARBA00023224"/>
    </source>
</evidence>
<keyword evidence="6" id="KW-0472">Membrane</keyword>
<keyword evidence="10" id="KW-1185">Reference proteome</keyword>
<dbReference type="CDD" id="cd11386">
    <property type="entry name" value="MCP_signal"/>
    <property type="match status" value="1"/>
</dbReference>
<proteinExistence type="inferred from homology"/>
<dbReference type="PROSITE" id="PS50111">
    <property type="entry name" value="CHEMOTAXIS_TRANSDUC_2"/>
    <property type="match status" value="1"/>
</dbReference>
<protein>
    <submittedName>
        <fullName evidence="9">HAMP domain-containing protein</fullName>
    </submittedName>
</protein>
<dbReference type="SMART" id="SM00283">
    <property type="entry name" value="MA"/>
    <property type="match status" value="1"/>
</dbReference>
<dbReference type="PANTHER" id="PTHR32089">
    <property type="entry name" value="METHYL-ACCEPTING CHEMOTAXIS PROTEIN MCPB"/>
    <property type="match status" value="1"/>
</dbReference>
<dbReference type="Pfam" id="PF00015">
    <property type="entry name" value="MCPsignal"/>
    <property type="match status" value="1"/>
</dbReference>
<comment type="similarity">
    <text evidence="2">Belongs to the methyl-accepting chemotaxis (MCP) protein family.</text>
</comment>
<dbReference type="FunFam" id="1.10.287.950:FF:000001">
    <property type="entry name" value="Methyl-accepting chemotaxis sensory transducer"/>
    <property type="match status" value="1"/>
</dbReference>
<sequence>MASGIDYAQTYQAAERAYMQGSYEQAADLIEQLAENYPSDPNVLLLKGHIYCYGLSAYDVARTQYKSVLNLTSDPEFVNYANNGLTYAEQMDVGQIQVDGNGGGMDEITADGLFDSIELYGDMGDDADDLSAGLDLSFEEADGASIQPSSAVAEPPPDLSVDEPDVLVGDDGYDLATAAMADPFNATADYESTSGEQDVDIAGDDDPFSIGDIGDLSVGGDLGNAELLDPFADSSLEDLIESSEEDEITLDSVVRDEPSPVVQELSQFDQDDFDDAFPSEGGTEDGFADFPAVDDFLETGSALEVDNPDIAPGLLEEEPEDKTLFMMEPEGGIQADSPIEGLEFDEASTLSGIEAAPDDLMDDENGEQTFPAGGQTFPGVDTMEGLESQQGDIDFLDEFDEFDDLGSLPDFDLSEGSTELTEPSVGSEGIFSDDPASRGGSGFSLVEDDDQAMIGDDDIFSIETADQLPSFTQGEESPVVVPEVEDDSPLSMLTNAPLGTKRKLMAGAAGLAAMIAVAGVNLATLGRLPDDTSSESRNLIARVYPAAMAGAAGIASVCTVLGLGFLIDREAKRSIDNLRQQFDLVSQGDLNARATAYSSDDLGQLATGFNQMARVILTTTSEAQRKAQEQEQAKEDLQRQVIRLLDDVEGAARGDLTVQAEVTADVLGAVADSFNLTIQNLREIVQQVSAAALQVTKSSSDNEMFARSLSADALRQAEELAVTLNSVQVMTESIQRVADSAREAEEVARSASATALRGGEAVERTVAGILEIRETVAETTRKVKRLAESSQEISKIVALISQIASRTNLLALNASIEAARAGEAGRGFAIVADEVRQLADRAAKASKEIEQIVLQIQGETSGVMTAMEEGTQQVIEGTRLAEQAKRSLEDIIQVSNRIDVLVRSITADTVEQTETSRAVAQVMQSVELTAQETSQESQRVSASLQNLVGVARDLLTSVERFKVESEKK</sequence>
<evidence type="ECO:0000259" key="7">
    <source>
        <dbReference type="PROSITE" id="PS50111"/>
    </source>
</evidence>
<reference evidence="9" key="1">
    <citation type="submission" date="2020-10" db="EMBL/GenBank/DDBJ databases">
        <authorList>
            <person name="Castelo-Branco R."/>
            <person name="Eusebio N."/>
            <person name="Adriana R."/>
            <person name="Vieira A."/>
            <person name="Brugerolle De Fraissinette N."/>
            <person name="Rezende De Castro R."/>
            <person name="Schneider M.P."/>
            <person name="Vasconcelos V."/>
            <person name="Leao P.N."/>
        </authorList>
    </citation>
    <scope>NUCLEOTIDE SEQUENCE</scope>
    <source>
        <strain evidence="9">LEGE 11479</strain>
    </source>
</reference>
<keyword evidence="6" id="KW-1133">Transmembrane helix</keyword>
<dbReference type="PROSITE" id="PS50885">
    <property type="entry name" value="HAMP"/>
    <property type="match status" value="2"/>
</dbReference>
<evidence type="ECO:0000256" key="4">
    <source>
        <dbReference type="SAM" id="Coils"/>
    </source>
</evidence>
<feature type="region of interest" description="Disordered" evidence="5">
    <location>
        <begin position="411"/>
        <end position="443"/>
    </location>
</feature>
<evidence type="ECO:0000256" key="2">
    <source>
        <dbReference type="ARBA" id="ARBA00029447"/>
    </source>
</evidence>
<dbReference type="GO" id="GO:0006935">
    <property type="term" value="P:chemotaxis"/>
    <property type="evidence" value="ECO:0007669"/>
    <property type="project" value="UniProtKB-ARBA"/>
</dbReference>
<evidence type="ECO:0000313" key="10">
    <source>
        <dbReference type="Proteomes" id="UP000615026"/>
    </source>
</evidence>
<keyword evidence="1 3" id="KW-0807">Transducer</keyword>
<comment type="caution">
    <text evidence="9">The sequence shown here is derived from an EMBL/GenBank/DDBJ whole genome shotgun (WGS) entry which is preliminary data.</text>
</comment>
<keyword evidence="4" id="KW-0175">Coiled coil</keyword>
<evidence type="ECO:0000259" key="8">
    <source>
        <dbReference type="PROSITE" id="PS50885"/>
    </source>
</evidence>
<dbReference type="Pfam" id="PF00672">
    <property type="entry name" value="HAMP"/>
    <property type="match status" value="1"/>
</dbReference>
<accession>A0A928X1P7</accession>
<organism evidence="9 10">
    <name type="scientific">Leptolyngbya cf. ectocarpi LEGE 11479</name>
    <dbReference type="NCBI Taxonomy" id="1828722"/>
    <lineage>
        <taxon>Bacteria</taxon>
        <taxon>Bacillati</taxon>
        <taxon>Cyanobacteriota</taxon>
        <taxon>Cyanophyceae</taxon>
        <taxon>Leptolyngbyales</taxon>
        <taxon>Leptolyngbyaceae</taxon>
        <taxon>Leptolyngbya group</taxon>
        <taxon>Leptolyngbya</taxon>
    </lineage>
</organism>
<dbReference type="Gene3D" id="1.25.40.10">
    <property type="entry name" value="Tetratricopeptide repeat domain"/>
    <property type="match status" value="1"/>
</dbReference>
<dbReference type="GO" id="GO:0007165">
    <property type="term" value="P:signal transduction"/>
    <property type="evidence" value="ECO:0007669"/>
    <property type="project" value="UniProtKB-KW"/>
</dbReference>